<proteinExistence type="predicted"/>
<evidence type="ECO:0000313" key="2">
    <source>
        <dbReference type="Proteomes" id="UP000035681"/>
    </source>
</evidence>
<keyword evidence="2" id="KW-1185">Reference proteome</keyword>
<reference evidence="3" key="1">
    <citation type="submission" date="2015-08" db="UniProtKB">
        <authorList>
            <consortium name="WormBaseParasite"/>
        </authorList>
    </citation>
    <scope>IDENTIFICATION</scope>
</reference>
<feature type="region of interest" description="Disordered" evidence="1">
    <location>
        <begin position="1"/>
        <end position="34"/>
    </location>
</feature>
<sequence length="328" mass="37982">MTDKIINQRNLNNNSYKEKKLRPDDEKSNDGSSGELEVLSFSSIKSLENVESSAYKGVKYIVSSNVRFFCRIIRSLSCLSPTFFFIPMKDQLLICTHNTLTSSFSKIIFKKQFFVRINASCLVKKDSGCCISSEVAKSIFNVPIEVLEDIKHLIINIDPFADFINITFIGPDRVYESIKVNQMIITNPINDYPSYHSGSAFCIVSHFDLWKNLFRNSYISSEIIVYMKRELLIIELRMQNTGVILNFNIEINVKNLIWYNITQEFVISFSHNEFIKAYSIISKFTKTFVLEYVDGEVPLRMSVHQPTIVDFEIFLPCSIELNNNRYMM</sequence>
<feature type="compositionally biased region" description="Polar residues" evidence="1">
    <location>
        <begin position="1"/>
        <end position="15"/>
    </location>
</feature>
<name>A0A0K0E8Z0_STRER</name>
<dbReference type="WBParaSite" id="TCONS_00001088.p1">
    <property type="protein sequence ID" value="TCONS_00001088.p1"/>
    <property type="gene ID" value="XLOC_001022"/>
</dbReference>
<evidence type="ECO:0000313" key="3">
    <source>
        <dbReference type="WBParaSite" id="SSTP_0000597300.1"/>
    </source>
</evidence>
<dbReference type="Gene3D" id="3.70.10.10">
    <property type="match status" value="1"/>
</dbReference>
<evidence type="ECO:0000256" key="1">
    <source>
        <dbReference type="SAM" id="MobiDB-lite"/>
    </source>
</evidence>
<dbReference type="Proteomes" id="UP000035681">
    <property type="component" value="Unplaced"/>
</dbReference>
<feature type="compositionally biased region" description="Basic and acidic residues" evidence="1">
    <location>
        <begin position="16"/>
        <end position="29"/>
    </location>
</feature>
<protein>
    <submittedName>
        <fullName evidence="3">Late transcription factor 1</fullName>
    </submittedName>
</protein>
<organism evidence="3">
    <name type="scientific">Strongyloides stercoralis</name>
    <name type="common">Threadworm</name>
    <dbReference type="NCBI Taxonomy" id="6248"/>
    <lineage>
        <taxon>Eukaryota</taxon>
        <taxon>Metazoa</taxon>
        <taxon>Ecdysozoa</taxon>
        <taxon>Nematoda</taxon>
        <taxon>Chromadorea</taxon>
        <taxon>Rhabditida</taxon>
        <taxon>Tylenchina</taxon>
        <taxon>Panagrolaimomorpha</taxon>
        <taxon>Strongyloidoidea</taxon>
        <taxon>Strongyloididae</taxon>
        <taxon>Strongyloides</taxon>
    </lineage>
</organism>
<dbReference type="AlphaFoldDB" id="A0A0K0E8Z0"/>
<dbReference type="WBParaSite" id="SSTP_0000597300.1">
    <property type="protein sequence ID" value="SSTP_0000597300.1"/>
    <property type="gene ID" value="SSTP_0000597300"/>
</dbReference>
<accession>A0A0K0E8Z0</accession>